<dbReference type="PANTHER" id="PTHR48081">
    <property type="entry name" value="AB HYDROLASE SUPERFAMILY PROTEIN C4A8.06C"/>
    <property type="match status" value="1"/>
</dbReference>
<dbReference type="Pfam" id="PF07859">
    <property type="entry name" value="Abhydrolase_3"/>
    <property type="match status" value="1"/>
</dbReference>
<evidence type="ECO:0000313" key="4">
    <source>
        <dbReference type="EMBL" id="GIF80587.1"/>
    </source>
</evidence>
<dbReference type="GO" id="GO:0016787">
    <property type="term" value="F:hydrolase activity"/>
    <property type="evidence" value="ECO:0007669"/>
    <property type="project" value="UniProtKB-KW"/>
</dbReference>
<protein>
    <submittedName>
        <fullName evidence="4">Alpha/beta hydrolase</fullName>
    </submittedName>
</protein>
<gene>
    <name evidence="4" type="ORF">Cba03nite_19360</name>
</gene>
<evidence type="ECO:0000256" key="1">
    <source>
        <dbReference type="ARBA" id="ARBA00022801"/>
    </source>
</evidence>
<organism evidence="4 5">
    <name type="scientific">Catellatospora bangladeshensis</name>
    <dbReference type="NCBI Taxonomy" id="310355"/>
    <lineage>
        <taxon>Bacteria</taxon>
        <taxon>Bacillati</taxon>
        <taxon>Actinomycetota</taxon>
        <taxon>Actinomycetes</taxon>
        <taxon>Micromonosporales</taxon>
        <taxon>Micromonosporaceae</taxon>
        <taxon>Catellatospora</taxon>
    </lineage>
</organism>
<reference evidence="4 5" key="1">
    <citation type="submission" date="2021-01" db="EMBL/GenBank/DDBJ databases">
        <title>Whole genome shotgun sequence of Catellatospora bangladeshensis NBRC 107357.</title>
        <authorList>
            <person name="Komaki H."/>
            <person name="Tamura T."/>
        </authorList>
    </citation>
    <scope>NUCLEOTIDE SEQUENCE [LARGE SCALE GENOMIC DNA]</scope>
    <source>
        <strain evidence="4 5">NBRC 107357</strain>
    </source>
</reference>
<accession>A0A8J3JHH9</accession>
<keyword evidence="5" id="KW-1185">Reference proteome</keyword>
<evidence type="ECO:0000259" key="3">
    <source>
        <dbReference type="Pfam" id="PF07859"/>
    </source>
</evidence>
<proteinExistence type="predicted"/>
<dbReference type="EMBL" id="BONF01000010">
    <property type="protein sequence ID" value="GIF80587.1"/>
    <property type="molecule type" value="Genomic_DNA"/>
</dbReference>
<dbReference type="PANTHER" id="PTHR48081:SF8">
    <property type="entry name" value="ALPHA_BETA HYDROLASE FOLD-3 DOMAIN-CONTAINING PROTEIN-RELATED"/>
    <property type="match status" value="1"/>
</dbReference>
<keyword evidence="1 4" id="KW-0378">Hydrolase</keyword>
<name>A0A8J3JHH9_9ACTN</name>
<comment type="caution">
    <text evidence="4">The sequence shown here is derived from an EMBL/GenBank/DDBJ whole genome shotgun (WGS) entry which is preliminary data.</text>
</comment>
<evidence type="ECO:0000256" key="2">
    <source>
        <dbReference type="SAM" id="MobiDB-lite"/>
    </source>
</evidence>
<feature type="domain" description="Alpha/beta hydrolase fold-3" evidence="3">
    <location>
        <begin position="149"/>
        <end position="351"/>
    </location>
</feature>
<sequence length="376" mass="40051">MSSASLFTGGPGQGATARPGGTKVTGPRGPIARPAAELSRFPDVRRARGAQWNGREVAVGLDETTFATTAHPPDAVAFEAETARIVRETPWPPASAAQFRVLARELLIARAPGGEFYRSPHATDLAIPVGSGTMAARVFRSTTPTGLFVHLHGGGWTVGAADEQDGYLEDLVRGTGQTVVSLDYPLAPERPYPGQLDDCEAAVRWLLGHPGEFGVNAVTCGGESSGANLALAVALRLRDRPAERPLRALNLCYGPYDLTLTPSARAWGERGGVLTTERIRWYTEQYVPDPARRADPDVSPLYAELPGLPPILLTVGTEDPLRDDTLFLYARLLAARTPVKLLVVPGAGHVFNLVPLSLTWPANAHAHRFLAAALAG</sequence>
<dbReference type="AlphaFoldDB" id="A0A8J3JHH9"/>
<dbReference type="InterPro" id="IPR029058">
    <property type="entry name" value="AB_hydrolase_fold"/>
</dbReference>
<dbReference type="InterPro" id="IPR050300">
    <property type="entry name" value="GDXG_lipolytic_enzyme"/>
</dbReference>
<evidence type="ECO:0000313" key="5">
    <source>
        <dbReference type="Proteomes" id="UP000601223"/>
    </source>
</evidence>
<dbReference type="SUPFAM" id="SSF53474">
    <property type="entry name" value="alpha/beta-Hydrolases"/>
    <property type="match status" value="1"/>
</dbReference>
<feature type="region of interest" description="Disordered" evidence="2">
    <location>
        <begin position="1"/>
        <end position="42"/>
    </location>
</feature>
<dbReference type="Gene3D" id="3.40.50.1820">
    <property type="entry name" value="alpha/beta hydrolase"/>
    <property type="match status" value="1"/>
</dbReference>
<dbReference type="InterPro" id="IPR013094">
    <property type="entry name" value="AB_hydrolase_3"/>
</dbReference>
<dbReference type="Proteomes" id="UP000601223">
    <property type="component" value="Unassembled WGS sequence"/>
</dbReference>